<evidence type="ECO:0000313" key="3">
    <source>
        <dbReference type="Proteomes" id="UP001649381"/>
    </source>
</evidence>
<comment type="caution">
    <text evidence="2">The sequence shown here is derived from an EMBL/GenBank/DDBJ whole genome shotgun (WGS) entry which is preliminary data.</text>
</comment>
<dbReference type="EMBL" id="JAKIJS010000002">
    <property type="protein sequence ID" value="MCF6139267.1"/>
    <property type="molecule type" value="Genomic_DNA"/>
</dbReference>
<dbReference type="Proteomes" id="UP001649381">
    <property type="component" value="Unassembled WGS sequence"/>
</dbReference>
<dbReference type="SUPFAM" id="SSF81442">
    <property type="entry name" value="Cytochrome c oxidase subunit I-like"/>
    <property type="match status" value="1"/>
</dbReference>
<feature type="transmembrane region" description="Helical" evidence="1">
    <location>
        <begin position="36"/>
        <end position="56"/>
    </location>
</feature>
<feature type="transmembrane region" description="Helical" evidence="1">
    <location>
        <begin position="95"/>
        <end position="116"/>
    </location>
</feature>
<reference evidence="2 3" key="1">
    <citation type="submission" date="2022-01" db="EMBL/GenBank/DDBJ databases">
        <title>Alkalihalobacillus sp. EGI L200015, a novel bacterium isolated from a salt lake sediment.</title>
        <authorList>
            <person name="Gao L."/>
            <person name="Fang B.-Z."/>
            <person name="Li W.-J."/>
        </authorList>
    </citation>
    <scope>NUCLEOTIDE SEQUENCE [LARGE SCALE GENOMIC DNA]</scope>
    <source>
        <strain evidence="2 3">KCTC 12718</strain>
    </source>
</reference>
<gene>
    <name evidence="2" type="ORF">L2716_16140</name>
</gene>
<keyword evidence="1" id="KW-0472">Membrane</keyword>
<evidence type="ECO:0000256" key="1">
    <source>
        <dbReference type="SAM" id="Phobius"/>
    </source>
</evidence>
<feature type="transmembrane region" description="Helical" evidence="1">
    <location>
        <begin position="5"/>
        <end position="24"/>
    </location>
</feature>
<dbReference type="Gene3D" id="1.20.210.10">
    <property type="entry name" value="Cytochrome c oxidase-like, subunit I domain"/>
    <property type="match status" value="1"/>
</dbReference>
<keyword evidence="1" id="KW-1133">Transmembrane helix</keyword>
<keyword evidence="1" id="KW-0812">Transmembrane</keyword>
<organism evidence="2 3">
    <name type="scientific">Pseudalkalibacillus berkeleyi</name>
    <dbReference type="NCBI Taxonomy" id="1069813"/>
    <lineage>
        <taxon>Bacteria</taxon>
        <taxon>Bacillati</taxon>
        <taxon>Bacillota</taxon>
        <taxon>Bacilli</taxon>
        <taxon>Bacillales</taxon>
        <taxon>Fictibacillaceae</taxon>
        <taxon>Pseudalkalibacillus</taxon>
    </lineage>
</organism>
<proteinExistence type="predicted"/>
<sequence>MSIKLIKISAVYFAIGVIMGMYMSMEHAFELMPVHAHLNLLGWTSLTLAGIIYHLFPKAAETTLAKIHFWGHNIGLPIMMLGLALFVYGHDQYEPAIAVGATITVVSVLLFVINVLKNVKAEG</sequence>
<keyword evidence="3" id="KW-1185">Reference proteome</keyword>
<dbReference type="RefSeq" id="WP_236338032.1">
    <property type="nucleotide sequence ID" value="NZ_JAKIJS010000002.1"/>
</dbReference>
<feature type="transmembrane region" description="Helical" evidence="1">
    <location>
        <begin position="68"/>
        <end position="89"/>
    </location>
</feature>
<dbReference type="InterPro" id="IPR036927">
    <property type="entry name" value="Cyt_c_oxase-like_su1_sf"/>
</dbReference>
<name>A0ABS9H5Y0_9BACL</name>
<evidence type="ECO:0000313" key="2">
    <source>
        <dbReference type="EMBL" id="MCF6139267.1"/>
    </source>
</evidence>
<accession>A0ABS9H5Y0</accession>
<protein>
    <submittedName>
        <fullName evidence="2">Cytochrome-c oxidase</fullName>
    </submittedName>
</protein>